<protein>
    <submittedName>
        <fullName evidence="1">Uncharacterized protein</fullName>
    </submittedName>
</protein>
<gene>
    <name evidence="1" type="ORF">E5288_WYG006699</name>
</gene>
<dbReference type="EMBL" id="VBQZ03000046">
    <property type="protein sequence ID" value="MXQ88438.1"/>
    <property type="molecule type" value="Genomic_DNA"/>
</dbReference>
<evidence type="ECO:0000313" key="1">
    <source>
        <dbReference type="EMBL" id="MXQ88438.1"/>
    </source>
</evidence>
<sequence>MVNVITMTFPMRSPKKMHAMEKKISGKLYKWEEAHNFKCSDNRKGCTTKAKATIGIPGDREYQEEVTGSGKGLENTVCPIAAAHSQSTCDAFTYDDFSNLL</sequence>
<organism evidence="1 2">
    <name type="scientific">Bos mutus</name>
    <name type="common">wild yak</name>
    <dbReference type="NCBI Taxonomy" id="72004"/>
    <lineage>
        <taxon>Eukaryota</taxon>
        <taxon>Metazoa</taxon>
        <taxon>Chordata</taxon>
        <taxon>Craniata</taxon>
        <taxon>Vertebrata</taxon>
        <taxon>Euteleostomi</taxon>
        <taxon>Mammalia</taxon>
        <taxon>Eutheria</taxon>
        <taxon>Laurasiatheria</taxon>
        <taxon>Artiodactyla</taxon>
        <taxon>Ruminantia</taxon>
        <taxon>Pecora</taxon>
        <taxon>Bovidae</taxon>
        <taxon>Bovinae</taxon>
        <taxon>Bos</taxon>
    </lineage>
</organism>
<proteinExistence type="predicted"/>
<comment type="caution">
    <text evidence="1">The sequence shown here is derived from an EMBL/GenBank/DDBJ whole genome shotgun (WGS) entry which is preliminary data.</text>
</comment>
<name>A0A6B0RE41_9CETA</name>
<accession>A0A6B0RE41</accession>
<keyword evidence="2" id="KW-1185">Reference proteome</keyword>
<dbReference type="Proteomes" id="UP000322234">
    <property type="component" value="Unassembled WGS sequence"/>
</dbReference>
<reference evidence="1" key="1">
    <citation type="submission" date="2019-10" db="EMBL/GenBank/DDBJ databases">
        <title>The sequence and de novo assembly of the wild yak genome.</title>
        <authorList>
            <person name="Liu Y."/>
        </authorList>
    </citation>
    <scope>NUCLEOTIDE SEQUENCE [LARGE SCALE GENOMIC DNA]</scope>
    <source>
        <strain evidence="1">WY2019</strain>
    </source>
</reference>
<dbReference type="AlphaFoldDB" id="A0A6B0RE41"/>
<evidence type="ECO:0000313" key="2">
    <source>
        <dbReference type="Proteomes" id="UP000322234"/>
    </source>
</evidence>